<keyword evidence="6" id="KW-0119">Carbohydrate metabolism</keyword>
<dbReference type="GO" id="GO:0005829">
    <property type="term" value="C:cytosol"/>
    <property type="evidence" value="ECO:0007669"/>
    <property type="project" value="TreeGrafter"/>
</dbReference>
<dbReference type="GO" id="GO:0016020">
    <property type="term" value="C:membrane"/>
    <property type="evidence" value="ECO:0007669"/>
    <property type="project" value="UniProtKB-SubCell"/>
</dbReference>
<dbReference type="GO" id="GO:0005997">
    <property type="term" value="P:xylulose metabolic process"/>
    <property type="evidence" value="ECO:0007669"/>
    <property type="project" value="TreeGrafter"/>
</dbReference>
<dbReference type="Gene3D" id="3.40.50.1820">
    <property type="entry name" value="alpha/beta hydrolase"/>
    <property type="match status" value="1"/>
</dbReference>
<dbReference type="InterPro" id="IPR018484">
    <property type="entry name" value="FGGY_N"/>
</dbReference>
<keyword evidence="7" id="KW-0808">Transferase</keyword>
<protein>
    <recommendedName>
        <fullName evidence="4">xylulokinase</fullName>
        <ecNumber evidence="4">2.7.1.17</ecNumber>
    </recommendedName>
</protein>
<evidence type="ECO:0000259" key="18">
    <source>
        <dbReference type="Pfam" id="PF02782"/>
    </source>
</evidence>
<sequence length="1346" mass="147661">MPSLRYCGALSISNRHSYPSWKCSKRPPLNLNWKPMRLFCATAPACAETATRPAPTSRSSTTAATQGVSHISKKARNHHSIPPFSPRSGNDAGVRITRIGLYSNLGMAIAKAAGGYAFNSQSMIADAWHSLTDLASDILTLATVSWSLKPPTEKFPLGFGKVESLGSLGVSGMLLFGGLFMCMNSCTSLYAHFFLDPAAAAALLEHGHSHGHSHSHGVEGPSLHAAWLAAGTVAIKEWLYHATMKVARERKSSVLASNAIHHRVDSLTGIVTLIAILGANFLQNAAWLDPVGGLLISLLVIKAGWGNTISGLYELADRSIDDEVKKSIRRQARKGLETVSESHEVEIREVSGVKSGQNYLVDVEVAVPSMWTIEDVQGVEEAIRAQVGNKVRGVRRVRVRFVPKDLEVAGDEFIPGDVSPKSSPEPEAIVVQSDLHVVSSAKVDFDADFGPKYNITKGVLTNEDEGSVFAPVAMWLEALDLVLERLREANTPLHRVRGISGSCQQHGSVYWSREAESLLAGLSDKKKNLVEQMTGAFSHPYAPNWQDHSTQHECDLFEKEMGTAERLAAVTGSAAHHRFTGTQIMRLRRVLPEMYASTSRISLVSSFLASVLLGKIAPMDISDACGMNLWDIPSSCWSKPLLALVSGGSPAEISELESKLGKVRRDGGGSMGAISPYFTQKYGFSAECEIAPFTGDNPATILALPLRPLDAIVSLGTSTTFLMVTPVYKPDPSYHFFNHPTTPGQYMFMLCYKNGGLAREKVRDVLPKPAEGGGDVWANFNKYALETPPLDVQSEEEDKAKLGLYFYLPEIVPNIRAGNWKYECNLDGTQLQEVKQPWEKEKDARLIIESQALSMRLRSSKLVHSPGEGLPAQPRRVYLVGGGSLNPAIAQVMGDVLGGSEGVYKLDVGGNACALGGAYKAVWAFERGEGETFDELIGKRWKEEGAIEKIGDGYKRGTFEKYGGTQMHDSVPLDADDGLQVVRLPASFIFERYILQLKRRPAFVKRASPFEDFVVRCVRHAFANLPPRIGRVFFSKAVALPFLRYRLLRHGYVHSPISWREHRERSYGGIWITRKPEEKPDFVLYYAHGGGFSMGSSHFYLEFLLTWLSTLVRAGYQNPAIFALDYTLVPDAAFPVQLDETIRGYEHVLAVAGDPSIVCIGGDSAGALLILSLLLHLGSGDEDNGGGRHEQADPIPTPTPKPALAVLISPWVTLVSTRHKNTPSDYLEVQHLHRYGLQYAGGRTSENNILASPGNCTDKSRWQRSRPLAGVFVTYGEEEVLADDIEDWINTLREAGVIVESKRERGGVHAWPVASLFLSSNRDERLEGLVSLTDEVRKRVPYKNKK</sequence>
<dbReference type="InterPro" id="IPR002524">
    <property type="entry name" value="Cation_efflux"/>
</dbReference>
<dbReference type="GO" id="GO:0016787">
    <property type="term" value="F:hydrolase activity"/>
    <property type="evidence" value="ECO:0007669"/>
    <property type="project" value="InterPro"/>
</dbReference>
<evidence type="ECO:0000256" key="13">
    <source>
        <dbReference type="ARBA" id="ARBA00025184"/>
    </source>
</evidence>
<dbReference type="InterPro" id="IPR058533">
    <property type="entry name" value="Cation_efflux_TM"/>
</dbReference>
<evidence type="ECO:0000256" key="10">
    <source>
        <dbReference type="ARBA" id="ARBA00022989"/>
    </source>
</evidence>
<dbReference type="InterPro" id="IPR029058">
    <property type="entry name" value="AB_hydrolase_fold"/>
</dbReference>
<evidence type="ECO:0000256" key="5">
    <source>
        <dbReference type="ARBA" id="ARBA00022448"/>
    </source>
</evidence>
<feature type="domain" description="Cation efflux protein transmembrane" evidence="17">
    <location>
        <begin position="99"/>
        <end position="315"/>
    </location>
</feature>
<dbReference type="InterPro" id="IPR036837">
    <property type="entry name" value="Cation_efflux_CTD_sf"/>
</dbReference>
<keyword evidence="6" id="KW-0859">Xylose metabolism</keyword>
<dbReference type="InterPro" id="IPR043129">
    <property type="entry name" value="ATPase_NBD"/>
</dbReference>
<dbReference type="GO" id="GO:0030003">
    <property type="term" value="P:intracellular monoatomic cation homeostasis"/>
    <property type="evidence" value="ECO:0007669"/>
    <property type="project" value="UniProtKB-ARBA"/>
</dbReference>
<evidence type="ECO:0000256" key="14">
    <source>
        <dbReference type="ARBA" id="ARBA00048885"/>
    </source>
</evidence>
<keyword evidence="5" id="KW-0813">Transport</keyword>
<evidence type="ECO:0000256" key="11">
    <source>
        <dbReference type="ARBA" id="ARBA00023065"/>
    </source>
</evidence>
<evidence type="ECO:0000313" key="20">
    <source>
        <dbReference type="EMBL" id="KAK4212396.1"/>
    </source>
</evidence>
<evidence type="ECO:0000256" key="2">
    <source>
        <dbReference type="ARBA" id="ARBA00008873"/>
    </source>
</evidence>
<reference evidence="20" key="2">
    <citation type="submission" date="2023-05" db="EMBL/GenBank/DDBJ databases">
        <authorList>
            <consortium name="Lawrence Berkeley National Laboratory"/>
            <person name="Steindorff A."/>
            <person name="Hensen N."/>
            <person name="Bonometti L."/>
            <person name="Westerberg I."/>
            <person name="Brannstrom I.O."/>
            <person name="Guillou S."/>
            <person name="Cros-Aarteil S."/>
            <person name="Calhoun S."/>
            <person name="Haridas S."/>
            <person name="Kuo A."/>
            <person name="Mondo S."/>
            <person name="Pangilinan J."/>
            <person name="Riley R."/>
            <person name="Labutti K."/>
            <person name="Andreopoulos B."/>
            <person name="Lipzen A."/>
            <person name="Chen C."/>
            <person name="Yanf M."/>
            <person name="Daum C."/>
            <person name="Ng V."/>
            <person name="Clum A."/>
            <person name="Ohm R."/>
            <person name="Martin F."/>
            <person name="Silar P."/>
            <person name="Natvig D."/>
            <person name="Lalanne C."/>
            <person name="Gautier V."/>
            <person name="Ament-Velasquez S.L."/>
            <person name="Kruys A."/>
            <person name="Hutchinson M.I."/>
            <person name="Powell A.J."/>
            <person name="Barry K."/>
            <person name="Miller A.N."/>
            <person name="Grigoriev I.V."/>
            <person name="Debuchy R."/>
            <person name="Gladieux P."/>
            <person name="Thoren M.H."/>
            <person name="Johannesson H."/>
        </authorList>
    </citation>
    <scope>NUCLEOTIDE SEQUENCE</scope>
    <source>
        <strain evidence="20">PSN293</strain>
    </source>
</reference>
<evidence type="ECO:0000256" key="3">
    <source>
        <dbReference type="ARBA" id="ARBA00009156"/>
    </source>
</evidence>
<feature type="domain" description="Alpha/beta hydrolase fold-3" evidence="19">
    <location>
        <begin position="1085"/>
        <end position="1311"/>
    </location>
</feature>
<dbReference type="InterPro" id="IPR042024">
    <property type="entry name" value="D-XK_euk"/>
</dbReference>
<dbReference type="GO" id="GO:0008324">
    <property type="term" value="F:monoatomic cation transmembrane transporter activity"/>
    <property type="evidence" value="ECO:0007669"/>
    <property type="project" value="InterPro"/>
</dbReference>
<comment type="function">
    <text evidence="13">Highly specific D-xylulose kinase which participates in the catabolism of xylose. Xylose is a major component of hemicelluloses such as xylan. Most fungi utilize D-xylose via three enzymatic reactions, xylose reductase (XR), xylitol dehydrogenase (XDH), and xylulokinase, to form xylulose 5-phosphate, which enters pentose phosphate pathway.</text>
</comment>
<keyword evidence="21" id="KW-1185">Reference proteome</keyword>
<dbReference type="Pfam" id="PF02782">
    <property type="entry name" value="FGGY_C"/>
    <property type="match status" value="1"/>
</dbReference>
<accession>A0AAN6Y542</accession>
<evidence type="ECO:0000256" key="6">
    <source>
        <dbReference type="ARBA" id="ARBA00022629"/>
    </source>
</evidence>
<dbReference type="GO" id="GO:0005739">
    <property type="term" value="C:mitochondrion"/>
    <property type="evidence" value="ECO:0007669"/>
    <property type="project" value="UniProtKB-ARBA"/>
</dbReference>
<comment type="similarity">
    <text evidence="2">Belongs to the cation diffusion facilitator (CDF) transporter (TC 2.A.4) family. SLC30A subfamily.</text>
</comment>
<evidence type="ECO:0000259" key="16">
    <source>
        <dbReference type="Pfam" id="PF00370"/>
    </source>
</evidence>
<dbReference type="SUPFAM" id="SSF161111">
    <property type="entry name" value="Cation efflux protein transmembrane domain-like"/>
    <property type="match status" value="1"/>
</dbReference>
<dbReference type="Gene3D" id="1.20.1510.10">
    <property type="entry name" value="Cation efflux protein transmembrane domain"/>
    <property type="match status" value="1"/>
</dbReference>
<comment type="caution">
    <text evidence="20">The sequence shown here is derived from an EMBL/GenBank/DDBJ whole genome shotgun (WGS) entry which is preliminary data.</text>
</comment>
<dbReference type="Pfam" id="PF01545">
    <property type="entry name" value="Cation_efflux"/>
    <property type="match status" value="1"/>
</dbReference>
<keyword evidence="10" id="KW-1133">Transmembrane helix</keyword>
<evidence type="ECO:0000259" key="17">
    <source>
        <dbReference type="Pfam" id="PF01545"/>
    </source>
</evidence>
<evidence type="ECO:0000256" key="15">
    <source>
        <dbReference type="SAM" id="MobiDB-lite"/>
    </source>
</evidence>
<dbReference type="Proteomes" id="UP001301769">
    <property type="component" value="Unassembled WGS sequence"/>
</dbReference>
<dbReference type="CDD" id="cd07776">
    <property type="entry name" value="ASKHA_NBD_FGGY_SpXK-like"/>
    <property type="match status" value="1"/>
</dbReference>
<evidence type="ECO:0000256" key="8">
    <source>
        <dbReference type="ARBA" id="ARBA00022692"/>
    </source>
</evidence>
<dbReference type="SUPFAM" id="SSF53067">
    <property type="entry name" value="Actin-like ATPase domain"/>
    <property type="match status" value="2"/>
</dbReference>
<comment type="catalytic activity">
    <reaction evidence="14">
        <text>D-xylulose + ATP = D-xylulose 5-phosphate + ADP + H(+)</text>
        <dbReference type="Rhea" id="RHEA:10964"/>
        <dbReference type="ChEBI" id="CHEBI:15378"/>
        <dbReference type="ChEBI" id="CHEBI:17140"/>
        <dbReference type="ChEBI" id="CHEBI:30616"/>
        <dbReference type="ChEBI" id="CHEBI:57737"/>
        <dbReference type="ChEBI" id="CHEBI:456216"/>
        <dbReference type="EC" id="2.7.1.17"/>
    </reaction>
</comment>
<comment type="similarity">
    <text evidence="3">Belongs to the FGGY kinase family.</text>
</comment>
<evidence type="ECO:0000256" key="9">
    <source>
        <dbReference type="ARBA" id="ARBA00022777"/>
    </source>
</evidence>
<dbReference type="FunFam" id="1.20.1510.10:FF:000013">
    <property type="entry name" value="Cation efflux family protein"/>
    <property type="match status" value="1"/>
</dbReference>
<dbReference type="Gene3D" id="3.30.70.1350">
    <property type="entry name" value="Cation efflux protein, cytoplasmic domain"/>
    <property type="match status" value="1"/>
</dbReference>
<dbReference type="PANTHER" id="PTHR10196">
    <property type="entry name" value="SUGAR KINASE"/>
    <property type="match status" value="1"/>
</dbReference>
<dbReference type="FunFam" id="3.30.420.40:FF:000118">
    <property type="entry name" value="Xylulose kinase 2"/>
    <property type="match status" value="1"/>
</dbReference>
<dbReference type="GO" id="GO:0098771">
    <property type="term" value="P:inorganic ion homeostasis"/>
    <property type="evidence" value="ECO:0007669"/>
    <property type="project" value="UniProtKB-ARBA"/>
</dbReference>
<dbReference type="FunFam" id="3.30.70.1350:FF:000010">
    <property type="entry name" value="Cation efflux family protein, putative"/>
    <property type="match status" value="1"/>
</dbReference>
<proteinExistence type="inferred from homology"/>
<dbReference type="InterPro" id="IPR027469">
    <property type="entry name" value="Cation_efflux_TMD_sf"/>
</dbReference>
<keyword evidence="11" id="KW-0406">Ion transport</keyword>
<dbReference type="PANTHER" id="PTHR10196:SF57">
    <property type="entry name" value="XYLULOSE KINASE"/>
    <property type="match status" value="1"/>
</dbReference>
<dbReference type="EC" id="2.7.1.17" evidence="4"/>
<feature type="compositionally biased region" description="Low complexity" evidence="15">
    <location>
        <begin position="50"/>
        <end position="65"/>
    </location>
</feature>
<dbReference type="GO" id="GO:0004856">
    <property type="term" value="F:D-xylulokinase activity"/>
    <property type="evidence" value="ECO:0007669"/>
    <property type="project" value="UniProtKB-EC"/>
</dbReference>
<name>A0AAN6Y542_9PEZI</name>
<gene>
    <name evidence="20" type="ORF">QBC37DRAFT_441432</name>
</gene>
<dbReference type="NCBIfam" id="TIGR01297">
    <property type="entry name" value="CDF"/>
    <property type="match status" value="1"/>
</dbReference>
<dbReference type="EMBL" id="MU858128">
    <property type="protein sequence ID" value="KAK4212396.1"/>
    <property type="molecule type" value="Genomic_DNA"/>
</dbReference>
<feature type="domain" description="Carbohydrate kinase FGGY C-terminal" evidence="18">
    <location>
        <begin position="712"/>
        <end position="924"/>
    </location>
</feature>
<dbReference type="Pfam" id="PF07859">
    <property type="entry name" value="Abhydrolase_3"/>
    <property type="match status" value="1"/>
</dbReference>
<feature type="domain" description="Carbohydrate kinase FGGY N-terminal" evidence="16">
    <location>
        <begin position="544"/>
        <end position="702"/>
    </location>
</feature>
<dbReference type="InterPro" id="IPR013094">
    <property type="entry name" value="AB_hydrolase_3"/>
</dbReference>
<evidence type="ECO:0000256" key="1">
    <source>
        <dbReference type="ARBA" id="ARBA00004141"/>
    </source>
</evidence>
<keyword evidence="9 20" id="KW-0418">Kinase</keyword>
<dbReference type="InterPro" id="IPR018485">
    <property type="entry name" value="FGGY_C"/>
</dbReference>
<dbReference type="GO" id="GO:0042732">
    <property type="term" value="P:D-xylose metabolic process"/>
    <property type="evidence" value="ECO:0007669"/>
    <property type="project" value="UniProtKB-KW"/>
</dbReference>
<evidence type="ECO:0000256" key="12">
    <source>
        <dbReference type="ARBA" id="ARBA00023136"/>
    </source>
</evidence>
<keyword evidence="12" id="KW-0472">Membrane</keyword>
<keyword evidence="8" id="KW-0812">Transmembrane</keyword>
<dbReference type="Gene3D" id="3.30.420.40">
    <property type="match status" value="2"/>
</dbReference>
<evidence type="ECO:0000256" key="4">
    <source>
        <dbReference type="ARBA" id="ARBA00012038"/>
    </source>
</evidence>
<evidence type="ECO:0000256" key="7">
    <source>
        <dbReference type="ARBA" id="ARBA00022679"/>
    </source>
</evidence>
<organism evidence="20 21">
    <name type="scientific">Rhypophila decipiens</name>
    <dbReference type="NCBI Taxonomy" id="261697"/>
    <lineage>
        <taxon>Eukaryota</taxon>
        <taxon>Fungi</taxon>
        <taxon>Dikarya</taxon>
        <taxon>Ascomycota</taxon>
        <taxon>Pezizomycotina</taxon>
        <taxon>Sordariomycetes</taxon>
        <taxon>Sordariomycetidae</taxon>
        <taxon>Sordariales</taxon>
        <taxon>Naviculisporaceae</taxon>
        <taxon>Rhypophila</taxon>
    </lineage>
</organism>
<feature type="region of interest" description="Disordered" evidence="15">
    <location>
        <begin position="50"/>
        <end position="87"/>
    </location>
</feature>
<evidence type="ECO:0000313" key="21">
    <source>
        <dbReference type="Proteomes" id="UP001301769"/>
    </source>
</evidence>
<comment type="subcellular location">
    <subcellularLocation>
        <location evidence="1">Membrane</location>
        <topology evidence="1">Multi-pass membrane protein</topology>
    </subcellularLocation>
</comment>
<reference evidence="20" key="1">
    <citation type="journal article" date="2023" name="Mol. Phylogenet. Evol.">
        <title>Genome-scale phylogeny and comparative genomics of the fungal order Sordariales.</title>
        <authorList>
            <person name="Hensen N."/>
            <person name="Bonometti L."/>
            <person name="Westerberg I."/>
            <person name="Brannstrom I.O."/>
            <person name="Guillou S."/>
            <person name="Cros-Aarteil S."/>
            <person name="Calhoun S."/>
            <person name="Haridas S."/>
            <person name="Kuo A."/>
            <person name="Mondo S."/>
            <person name="Pangilinan J."/>
            <person name="Riley R."/>
            <person name="LaButti K."/>
            <person name="Andreopoulos B."/>
            <person name="Lipzen A."/>
            <person name="Chen C."/>
            <person name="Yan M."/>
            <person name="Daum C."/>
            <person name="Ng V."/>
            <person name="Clum A."/>
            <person name="Steindorff A."/>
            <person name="Ohm R.A."/>
            <person name="Martin F."/>
            <person name="Silar P."/>
            <person name="Natvig D.O."/>
            <person name="Lalanne C."/>
            <person name="Gautier V."/>
            <person name="Ament-Velasquez S.L."/>
            <person name="Kruys A."/>
            <person name="Hutchinson M.I."/>
            <person name="Powell A.J."/>
            <person name="Barry K."/>
            <person name="Miller A.N."/>
            <person name="Grigoriev I.V."/>
            <person name="Debuchy R."/>
            <person name="Gladieux P."/>
            <person name="Hiltunen Thoren M."/>
            <person name="Johannesson H."/>
        </authorList>
    </citation>
    <scope>NUCLEOTIDE SEQUENCE</scope>
    <source>
        <strain evidence="20">PSN293</strain>
    </source>
</reference>
<evidence type="ECO:0000259" key="19">
    <source>
        <dbReference type="Pfam" id="PF07859"/>
    </source>
</evidence>
<dbReference type="Pfam" id="PF00370">
    <property type="entry name" value="FGGY_N"/>
    <property type="match status" value="1"/>
</dbReference>
<dbReference type="SUPFAM" id="SSF53474">
    <property type="entry name" value="alpha/beta-Hydrolases"/>
    <property type="match status" value="1"/>
</dbReference>